<evidence type="ECO:0000313" key="2">
    <source>
        <dbReference type="EMBL" id="OCT85381.1"/>
    </source>
</evidence>
<dbReference type="EMBL" id="CM004472">
    <property type="protein sequence ID" value="OCT85381.1"/>
    <property type="molecule type" value="Genomic_DNA"/>
</dbReference>
<evidence type="ECO:0000313" key="3">
    <source>
        <dbReference type="Proteomes" id="UP000694892"/>
    </source>
</evidence>
<gene>
    <name evidence="2" type="ORF">XELAEV_18023548mg</name>
</gene>
<evidence type="ECO:0000256" key="1">
    <source>
        <dbReference type="SAM" id="MobiDB-lite"/>
    </source>
</evidence>
<organism evidence="2 3">
    <name type="scientific">Xenopus laevis</name>
    <name type="common">African clawed frog</name>
    <dbReference type="NCBI Taxonomy" id="8355"/>
    <lineage>
        <taxon>Eukaryota</taxon>
        <taxon>Metazoa</taxon>
        <taxon>Chordata</taxon>
        <taxon>Craniata</taxon>
        <taxon>Vertebrata</taxon>
        <taxon>Euteleostomi</taxon>
        <taxon>Amphibia</taxon>
        <taxon>Batrachia</taxon>
        <taxon>Anura</taxon>
        <taxon>Pipoidea</taxon>
        <taxon>Pipidae</taxon>
        <taxon>Xenopodinae</taxon>
        <taxon>Xenopus</taxon>
        <taxon>Xenopus</taxon>
    </lineage>
</organism>
<feature type="compositionally biased region" description="Low complexity" evidence="1">
    <location>
        <begin position="19"/>
        <end position="43"/>
    </location>
</feature>
<dbReference type="AlphaFoldDB" id="A0A974HPS2"/>
<name>A0A974HPS2_XENLA</name>
<feature type="region of interest" description="Disordered" evidence="1">
    <location>
        <begin position="1"/>
        <end position="97"/>
    </location>
</feature>
<protein>
    <submittedName>
        <fullName evidence="2">Uncharacterized protein</fullName>
    </submittedName>
</protein>
<accession>A0A974HPS2</accession>
<sequence>MERGAITSNLGSRRATGIPRSSLPTRSSRLPSPLSKSSKTVSSHQSQASVVPPNIYVDNLTQSSKRTSSAEHSMEINTFPPIGLLQDNTPPSNSTESLKEKILQPAWLGSPVLLRRQNHFTPPIIQNSLVTAPRLQTPCRLPSKSKAGPKSKV</sequence>
<reference evidence="3" key="1">
    <citation type="journal article" date="2016" name="Nature">
        <title>Genome evolution in the allotetraploid frog Xenopus laevis.</title>
        <authorList>
            <person name="Session A.M."/>
            <person name="Uno Y."/>
            <person name="Kwon T."/>
            <person name="Chapman J.A."/>
            <person name="Toyoda A."/>
            <person name="Takahashi S."/>
            <person name="Fukui A."/>
            <person name="Hikosaka A."/>
            <person name="Suzuki A."/>
            <person name="Kondo M."/>
            <person name="van Heeringen S.J."/>
            <person name="Quigley I."/>
            <person name="Heinz S."/>
            <person name="Ogino H."/>
            <person name="Ochi H."/>
            <person name="Hellsten U."/>
            <person name="Lyons J.B."/>
            <person name="Simakov O."/>
            <person name="Putnam N."/>
            <person name="Stites J."/>
            <person name="Kuroki Y."/>
            <person name="Tanaka T."/>
            <person name="Michiue T."/>
            <person name="Watanabe M."/>
            <person name="Bogdanovic O."/>
            <person name="Lister R."/>
            <person name="Georgiou G."/>
            <person name="Paranjpe S.S."/>
            <person name="van Kruijsbergen I."/>
            <person name="Shu S."/>
            <person name="Carlson J."/>
            <person name="Kinoshita T."/>
            <person name="Ohta Y."/>
            <person name="Mawaribuchi S."/>
            <person name="Jenkins J."/>
            <person name="Grimwood J."/>
            <person name="Schmutz J."/>
            <person name="Mitros T."/>
            <person name="Mozaffari S.V."/>
            <person name="Suzuki Y."/>
            <person name="Haramoto Y."/>
            <person name="Yamamoto T.S."/>
            <person name="Takagi C."/>
            <person name="Heald R."/>
            <person name="Miller K."/>
            <person name="Haudenschild C."/>
            <person name="Kitzman J."/>
            <person name="Nakayama T."/>
            <person name="Izutsu Y."/>
            <person name="Robert J."/>
            <person name="Fortriede J."/>
            <person name="Burns K."/>
            <person name="Lotay V."/>
            <person name="Karimi K."/>
            <person name="Yasuoka Y."/>
            <person name="Dichmann D.S."/>
            <person name="Flajnik M.F."/>
            <person name="Houston D.W."/>
            <person name="Shendure J."/>
            <person name="DuPasquier L."/>
            <person name="Vize P.D."/>
            <person name="Zorn A.M."/>
            <person name="Ito M."/>
            <person name="Marcotte E.M."/>
            <person name="Wallingford J.B."/>
            <person name="Ito Y."/>
            <person name="Asashima M."/>
            <person name="Ueno N."/>
            <person name="Matsuda Y."/>
            <person name="Veenstra G.J."/>
            <person name="Fujiyama A."/>
            <person name="Harland R.M."/>
            <person name="Taira M."/>
            <person name="Rokhsar D.S."/>
        </authorList>
    </citation>
    <scope>NUCLEOTIDE SEQUENCE [LARGE SCALE GENOMIC DNA]</scope>
    <source>
        <strain evidence="3">J</strain>
    </source>
</reference>
<feature type="compositionally biased region" description="Polar residues" evidence="1">
    <location>
        <begin position="86"/>
        <end position="96"/>
    </location>
</feature>
<feature type="compositionally biased region" description="Polar residues" evidence="1">
    <location>
        <begin position="1"/>
        <end position="11"/>
    </location>
</feature>
<proteinExistence type="predicted"/>
<dbReference type="Proteomes" id="UP000694892">
    <property type="component" value="Chromosome 4L"/>
</dbReference>